<dbReference type="InterPro" id="IPR035985">
    <property type="entry name" value="Ubiquitin-activating_enz"/>
</dbReference>
<evidence type="ECO:0000313" key="8">
    <source>
        <dbReference type="EMBL" id="OZJ06973.1"/>
    </source>
</evidence>
<name>A0A261Y8Q0_9FUNG</name>
<dbReference type="Pfam" id="PF00899">
    <property type="entry name" value="ThiF"/>
    <property type="match status" value="1"/>
</dbReference>
<dbReference type="GO" id="GO:0031510">
    <property type="term" value="C:SUMO activating enzyme complex"/>
    <property type="evidence" value="ECO:0007669"/>
    <property type="project" value="TreeGrafter"/>
</dbReference>
<dbReference type="SUPFAM" id="SSF69572">
    <property type="entry name" value="Activating enzymes of the ubiquitin-like proteins"/>
    <property type="match status" value="1"/>
</dbReference>
<evidence type="ECO:0000256" key="5">
    <source>
        <dbReference type="ARBA" id="ARBA00023242"/>
    </source>
</evidence>
<evidence type="ECO:0000313" key="9">
    <source>
        <dbReference type="Proteomes" id="UP000242875"/>
    </source>
</evidence>
<dbReference type="PANTHER" id="PTHR10953">
    <property type="entry name" value="UBIQUITIN-ACTIVATING ENZYME E1"/>
    <property type="match status" value="1"/>
</dbReference>
<evidence type="ECO:0000259" key="7">
    <source>
        <dbReference type="Pfam" id="PF00899"/>
    </source>
</evidence>
<dbReference type="InterPro" id="IPR000011">
    <property type="entry name" value="UBQ/SUMO-activ_enz_E1-like"/>
</dbReference>
<accession>A0A261Y8Q0</accession>
<dbReference type="EMBL" id="MVBO01000001">
    <property type="protein sequence ID" value="OZJ06973.1"/>
    <property type="molecule type" value="Genomic_DNA"/>
</dbReference>
<keyword evidence="9" id="KW-1185">Reference proteome</keyword>
<dbReference type="InterPro" id="IPR000594">
    <property type="entry name" value="ThiF_NAD_FAD-bd"/>
</dbReference>
<dbReference type="InterPro" id="IPR045886">
    <property type="entry name" value="ThiF/MoeB/HesA"/>
</dbReference>
<comment type="caution">
    <text evidence="8">The sequence shown here is derived from an EMBL/GenBank/DDBJ whole genome shotgun (WGS) entry which is preliminary data.</text>
</comment>
<evidence type="ECO:0000256" key="6">
    <source>
        <dbReference type="ARBA" id="ARBA00044354"/>
    </source>
</evidence>
<evidence type="ECO:0000256" key="2">
    <source>
        <dbReference type="ARBA" id="ARBA00004718"/>
    </source>
</evidence>
<organism evidence="8 9">
    <name type="scientific">Bifiguratus adelaidae</name>
    <dbReference type="NCBI Taxonomy" id="1938954"/>
    <lineage>
        <taxon>Eukaryota</taxon>
        <taxon>Fungi</taxon>
        <taxon>Fungi incertae sedis</taxon>
        <taxon>Mucoromycota</taxon>
        <taxon>Mucoromycotina</taxon>
        <taxon>Endogonomycetes</taxon>
        <taxon>Endogonales</taxon>
        <taxon>Endogonales incertae sedis</taxon>
        <taxon>Bifiguratus</taxon>
    </lineage>
</organism>
<dbReference type="GO" id="GO:0005737">
    <property type="term" value="C:cytoplasm"/>
    <property type="evidence" value="ECO:0007669"/>
    <property type="project" value="TreeGrafter"/>
</dbReference>
<dbReference type="PRINTS" id="PR01849">
    <property type="entry name" value="UBIQUITINACT"/>
</dbReference>
<comment type="pathway">
    <text evidence="2">Protein modification; protein sumoylation.</text>
</comment>
<dbReference type="GO" id="GO:0019948">
    <property type="term" value="F:SUMO activating enzyme activity"/>
    <property type="evidence" value="ECO:0007669"/>
    <property type="project" value="TreeGrafter"/>
</dbReference>
<evidence type="ECO:0000256" key="4">
    <source>
        <dbReference type="ARBA" id="ARBA00022786"/>
    </source>
</evidence>
<dbReference type="PANTHER" id="PTHR10953:SF162">
    <property type="entry name" value="SUMO-ACTIVATING ENZYME SUBUNIT 1"/>
    <property type="match status" value="1"/>
</dbReference>
<evidence type="ECO:0000256" key="1">
    <source>
        <dbReference type="ARBA" id="ARBA00004123"/>
    </source>
</evidence>
<gene>
    <name evidence="8" type="ORF">BZG36_00247</name>
</gene>
<comment type="subcellular location">
    <subcellularLocation>
        <location evidence="1">Nucleus</location>
    </subcellularLocation>
</comment>
<feature type="domain" description="THIF-type NAD/FAD binding fold" evidence="7">
    <location>
        <begin position="17"/>
        <end position="304"/>
    </location>
</feature>
<dbReference type="OrthoDB" id="1708823at2759"/>
<proteinExistence type="inferred from homology"/>
<dbReference type="AlphaFoldDB" id="A0A261Y8Q0"/>
<comment type="similarity">
    <text evidence="3">Belongs to the ubiquitin-activating E1 family.</text>
</comment>
<keyword evidence="5" id="KW-0539">Nucleus</keyword>
<sequence>MAEDGREEITEDEAALYDRQIRLWGVEAQQRMRNASILLVGFRSLNTEVGKNIALAGVGKLTVLDPERVTDRDLGAQFFLRQEDVGKNRAAAAAPRLQTMNPRVEIVVDQEPIGSKADTFFTQFDLRIDNVCRLNNIPLYISAVHGIFGYIFCDIVNHTYIEERKVPQGNNMDPLVEITKLNTTFPSLSSSLARKWQDVTARTLKKRIGKVFFVTLLLWQFQSDHSRNPRPEDAETLAAMWAGMVEEKGIKEPSILDTHMIDIFIRMHDTELSPISAIVGGILAQDILKVLSGKELPIKNWFLYDGRDGSGLLHYISEGEALG</sequence>
<dbReference type="GO" id="GO:0016925">
    <property type="term" value="P:protein sumoylation"/>
    <property type="evidence" value="ECO:0007669"/>
    <property type="project" value="TreeGrafter"/>
</dbReference>
<dbReference type="Proteomes" id="UP000242875">
    <property type="component" value="Unassembled WGS sequence"/>
</dbReference>
<dbReference type="Gene3D" id="3.40.50.720">
    <property type="entry name" value="NAD(P)-binding Rossmann-like Domain"/>
    <property type="match status" value="1"/>
</dbReference>
<reference evidence="8 9" key="1">
    <citation type="journal article" date="2017" name="Mycologia">
        <title>Bifiguratus adelaidae, gen. et sp. nov., a new member of Mucoromycotina in endophytic and soil-dwelling habitats.</title>
        <authorList>
            <person name="Torres-Cruz T.J."/>
            <person name="Billingsley Tobias T.L."/>
            <person name="Almatruk M."/>
            <person name="Hesse C."/>
            <person name="Kuske C.R."/>
            <person name="Desiro A."/>
            <person name="Benucci G.M."/>
            <person name="Bonito G."/>
            <person name="Stajich J.E."/>
            <person name="Dunlap C."/>
            <person name="Arnold A.E."/>
            <person name="Porras-Alfaro A."/>
        </authorList>
    </citation>
    <scope>NUCLEOTIDE SEQUENCE [LARGE SCALE GENOMIC DNA]</scope>
    <source>
        <strain evidence="8 9">AZ0501</strain>
    </source>
</reference>
<evidence type="ECO:0000256" key="3">
    <source>
        <dbReference type="ARBA" id="ARBA00005673"/>
    </source>
</evidence>
<keyword evidence="4" id="KW-0833">Ubl conjugation pathway</keyword>
<protein>
    <recommendedName>
        <fullName evidence="6">Ubiquitin-like 1-activating enzyme E1A</fullName>
    </recommendedName>
</protein>